<dbReference type="EMBL" id="JBHSAF010000003">
    <property type="protein sequence ID" value="MFC3912877.1"/>
    <property type="molecule type" value="Genomic_DNA"/>
</dbReference>
<dbReference type="SUPFAM" id="SSF58104">
    <property type="entry name" value="Methyl-accepting chemotaxis protein (MCP) signaling domain"/>
    <property type="match status" value="1"/>
</dbReference>
<feature type="domain" description="HAMP" evidence="7">
    <location>
        <begin position="245"/>
        <end position="299"/>
    </location>
</feature>
<keyword evidence="9" id="KW-1185">Reference proteome</keyword>
<dbReference type="Proteomes" id="UP001595692">
    <property type="component" value="Unassembled WGS sequence"/>
</dbReference>
<comment type="similarity">
    <text evidence="3">Belongs to the methyl-accepting chemotaxis (MCP) protein family.</text>
</comment>
<dbReference type="PRINTS" id="PR00260">
    <property type="entry name" value="CHEMTRNSDUCR"/>
</dbReference>
<dbReference type="PANTHER" id="PTHR32089:SF55">
    <property type="entry name" value="METHYL ACCEPTING SENSORY TRANSDUCER WITH CACHE_2 SMALL MOLECULE BINDING DOMAIN"/>
    <property type="match status" value="1"/>
</dbReference>
<feature type="transmembrane region" description="Helical" evidence="5">
    <location>
        <begin position="225"/>
        <end position="248"/>
    </location>
</feature>
<dbReference type="RefSeq" id="WP_377151220.1">
    <property type="nucleotide sequence ID" value="NZ_JBHSAF010000003.1"/>
</dbReference>
<feature type="transmembrane region" description="Helical" evidence="5">
    <location>
        <begin position="7"/>
        <end position="26"/>
    </location>
</feature>
<dbReference type="SMART" id="SM00283">
    <property type="entry name" value="MA"/>
    <property type="match status" value="1"/>
</dbReference>
<evidence type="ECO:0000256" key="1">
    <source>
        <dbReference type="ARBA" id="ARBA00004370"/>
    </source>
</evidence>
<dbReference type="InterPro" id="IPR003660">
    <property type="entry name" value="HAMP_dom"/>
</dbReference>
<evidence type="ECO:0000313" key="9">
    <source>
        <dbReference type="Proteomes" id="UP001595692"/>
    </source>
</evidence>
<evidence type="ECO:0000256" key="4">
    <source>
        <dbReference type="PROSITE-ProRule" id="PRU00284"/>
    </source>
</evidence>
<dbReference type="SMART" id="SM00304">
    <property type="entry name" value="HAMP"/>
    <property type="match status" value="1"/>
</dbReference>
<protein>
    <submittedName>
        <fullName evidence="8">Methyl-accepting chemotaxis protein</fullName>
    </submittedName>
</protein>
<name>A0ABV8CKY9_9GAMM</name>
<keyword evidence="2 4" id="KW-0807">Transducer</keyword>
<keyword evidence="5" id="KW-0472">Membrane</keyword>
<gene>
    <name evidence="8" type="ORF">ACFOSS_05295</name>
</gene>
<proteinExistence type="inferred from homology"/>
<organism evidence="8 9">
    <name type="scientific">Pseudaeromonas sharmana</name>
    <dbReference type="NCBI Taxonomy" id="328412"/>
    <lineage>
        <taxon>Bacteria</taxon>
        <taxon>Pseudomonadati</taxon>
        <taxon>Pseudomonadota</taxon>
        <taxon>Gammaproteobacteria</taxon>
        <taxon>Aeromonadales</taxon>
        <taxon>Aeromonadaceae</taxon>
        <taxon>Pseudaeromonas</taxon>
    </lineage>
</organism>
<dbReference type="InterPro" id="IPR004089">
    <property type="entry name" value="MCPsignal_dom"/>
</dbReference>
<dbReference type="Gene3D" id="1.10.287.950">
    <property type="entry name" value="Methyl-accepting chemotaxis protein"/>
    <property type="match status" value="1"/>
</dbReference>
<evidence type="ECO:0000256" key="5">
    <source>
        <dbReference type="SAM" id="Phobius"/>
    </source>
</evidence>
<feature type="domain" description="Methyl-accepting transducer" evidence="6">
    <location>
        <begin position="304"/>
        <end position="540"/>
    </location>
</feature>
<dbReference type="PROSITE" id="PS50111">
    <property type="entry name" value="CHEMOTAXIS_TRANSDUC_2"/>
    <property type="match status" value="1"/>
</dbReference>
<keyword evidence="5" id="KW-1133">Transmembrane helix</keyword>
<dbReference type="CDD" id="cd06225">
    <property type="entry name" value="HAMP"/>
    <property type="match status" value="1"/>
</dbReference>
<comment type="caution">
    <text evidence="8">The sequence shown here is derived from an EMBL/GenBank/DDBJ whole genome shotgun (WGS) entry which is preliminary data.</text>
</comment>
<dbReference type="CDD" id="cd11386">
    <property type="entry name" value="MCP_signal"/>
    <property type="match status" value="1"/>
</dbReference>
<comment type="subcellular location">
    <subcellularLocation>
        <location evidence="1">Membrane</location>
    </subcellularLocation>
</comment>
<keyword evidence="5" id="KW-0812">Transmembrane</keyword>
<evidence type="ECO:0000259" key="6">
    <source>
        <dbReference type="PROSITE" id="PS50111"/>
    </source>
</evidence>
<dbReference type="Pfam" id="PF00015">
    <property type="entry name" value="MCPsignal"/>
    <property type="match status" value="1"/>
</dbReference>
<evidence type="ECO:0000313" key="8">
    <source>
        <dbReference type="EMBL" id="MFC3912877.1"/>
    </source>
</evidence>
<evidence type="ECO:0000256" key="2">
    <source>
        <dbReference type="ARBA" id="ARBA00023224"/>
    </source>
</evidence>
<evidence type="ECO:0000259" key="7">
    <source>
        <dbReference type="PROSITE" id="PS50885"/>
    </source>
</evidence>
<reference evidence="9" key="1">
    <citation type="journal article" date="2019" name="Int. J. Syst. Evol. Microbiol.">
        <title>The Global Catalogue of Microorganisms (GCM) 10K type strain sequencing project: providing services to taxonomists for standard genome sequencing and annotation.</title>
        <authorList>
            <consortium name="The Broad Institute Genomics Platform"/>
            <consortium name="The Broad Institute Genome Sequencing Center for Infectious Disease"/>
            <person name="Wu L."/>
            <person name="Ma J."/>
        </authorList>
    </citation>
    <scope>NUCLEOTIDE SEQUENCE [LARGE SCALE GENOMIC DNA]</scope>
    <source>
        <strain evidence="9">CCUG 54939</strain>
    </source>
</reference>
<dbReference type="InterPro" id="IPR004090">
    <property type="entry name" value="Chemotax_Me-accpt_rcpt"/>
</dbReference>
<dbReference type="PROSITE" id="PS50885">
    <property type="entry name" value="HAMP"/>
    <property type="match status" value="1"/>
</dbReference>
<dbReference type="Pfam" id="PF00672">
    <property type="entry name" value="HAMP"/>
    <property type="match status" value="1"/>
</dbReference>
<sequence length="577" mass="62505">MPFKTKIYALFCCVIVITVLTSYLSVNHVVSGYIQSSQEEAINQQIAFVQQKLGDDIQQKILLASNLNFGVTNVKKMLAETGFHNIVKVIGDMAFDANGVIEDTNRVNQLRSLIAPAGKAVQVSPILFEDNKPLLRILVPRGADSAYFFYLDLTPVAAMLQKASAGSSHYALQDSQGTVLYGAKPRPDWQPLPHALDIKGQTWQLTGYVDRDYIQGITNGLNRTITLALTVAGVLIIALSIIAIRVAYRPILSLRNLVSELSQGNGDLTRRLKVTSEDDLGMISSGINQFISRLQSMLLEVQQATERLNDGIRQLGEQTDESKLLLDHHVQETDQAVTAITEMSSTASSVAENAATAARLTQETSTQAQDSRQVVDTAINSVSALVDEVESTSHSIQAMQGHAEQISSVLGVIGGIAEQTNLLALNAAIEAARAGEQGRGFAVVADEVRALAARTQTSTMEIKEMLGRLQQGTQTVVQAMNSTKASCQRTAANSAQVTHSLDEMATHIVDINDLSCLMATAAEEQRAVTEEITRNMNAIKEVIHQLQATGDATVASTGDIANSYRQLSDIVNRFRLQ</sequence>
<accession>A0ABV8CKY9</accession>
<evidence type="ECO:0000256" key="3">
    <source>
        <dbReference type="ARBA" id="ARBA00029447"/>
    </source>
</evidence>
<dbReference type="PANTHER" id="PTHR32089">
    <property type="entry name" value="METHYL-ACCEPTING CHEMOTAXIS PROTEIN MCPB"/>
    <property type="match status" value="1"/>
</dbReference>